<protein>
    <submittedName>
        <fullName evidence="2">Uncharacterized protein</fullName>
    </submittedName>
</protein>
<organism evidence="2 3">
    <name type="scientific">Polyporus arcularius HHB13444</name>
    <dbReference type="NCBI Taxonomy" id="1314778"/>
    <lineage>
        <taxon>Eukaryota</taxon>
        <taxon>Fungi</taxon>
        <taxon>Dikarya</taxon>
        <taxon>Basidiomycota</taxon>
        <taxon>Agaricomycotina</taxon>
        <taxon>Agaricomycetes</taxon>
        <taxon>Polyporales</taxon>
        <taxon>Polyporaceae</taxon>
        <taxon>Polyporus</taxon>
    </lineage>
</organism>
<evidence type="ECO:0000256" key="1">
    <source>
        <dbReference type="SAM" id="MobiDB-lite"/>
    </source>
</evidence>
<reference evidence="2 3" key="1">
    <citation type="journal article" date="2019" name="Nat. Ecol. Evol.">
        <title>Megaphylogeny resolves global patterns of mushroom evolution.</title>
        <authorList>
            <person name="Varga T."/>
            <person name="Krizsan K."/>
            <person name="Foldi C."/>
            <person name="Dima B."/>
            <person name="Sanchez-Garcia M."/>
            <person name="Sanchez-Ramirez S."/>
            <person name="Szollosi G.J."/>
            <person name="Szarkandi J.G."/>
            <person name="Papp V."/>
            <person name="Albert L."/>
            <person name="Andreopoulos W."/>
            <person name="Angelini C."/>
            <person name="Antonin V."/>
            <person name="Barry K.W."/>
            <person name="Bougher N.L."/>
            <person name="Buchanan P."/>
            <person name="Buyck B."/>
            <person name="Bense V."/>
            <person name="Catcheside P."/>
            <person name="Chovatia M."/>
            <person name="Cooper J."/>
            <person name="Damon W."/>
            <person name="Desjardin D."/>
            <person name="Finy P."/>
            <person name="Geml J."/>
            <person name="Haridas S."/>
            <person name="Hughes K."/>
            <person name="Justo A."/>
            <person name="Karasinski D."/>
            <person name="Kautmanova I."/>
            <person name="Kiss B."/>
            <person name="Kocsube S."/>
            <person name="Kotiranta H."/>
            <person name="LaButti K.M."/>
            <person name="Lechner B.E."/>
            <person name="Liimatainen K."/>
            <person name="Lipzen A."/>
            <person name="Lukacs Z."/>
            <person name="Mihaltcheva S."/>
            <person name="Morgado L.N."/>
            <person name="Niskanen T."/>
            <person name="Noordeloos M.E."/>
            <person name="Ohm R.A."/>
            <person name="Ortiz-Santana B."/>
            <person name="Ovrebo C."/>
            <person name="Racz N."/>
            <person name="Riley R."/>
            <person name="Savchenko A."/>
            <person name="Shiryaev A."/>
            <person name="Soop K."/>
            <person name="Spirin V."/>
            <person name="Szebenyi C."/>
            <person name="Tomsovsky M."/>
            <person name="Tulloss R.E."/>
            <person name="Uehling J."/>
            <person name="Grigoriev I.V."/>
            <person name="Vagvolgyi C."/>
            <person name="Papp T."/>
            <person name="Martin F.M."/>
            <person name="Miettinen O."/>
            <person name="Hibbett D.S."/>
            <person name="Nagy L.G."/>
        </authorList>
    </citation>
    <scope>NUCLEOTIDE SEQUENCE [LARGE SCALE GENOMIC DNA]</scope>
    <source>
        <strain evidence="2 3">HHB13444</strain>
    </source>
</reference>
<dbReference type="AlphaFoldDB" id="A0A5C3P9J2"/>
<feature type="compositionally biased region" description="Acidic residues" evidence="1">
    <location>
        <begin position="185"/>
        <end position="194"/>
    </location>
</feature>
<feature type="compositionally biased region" description="Basic and acidic residues" evidence="1">
    <location>
        <begin position="208"/>
        <end position="226"/>
    </location>
</feature>
<proteinExistence type="predicted"/>
<dbReference type="EMBL" id="ML211205">
    <property type="protein sequence ID" value="TFK86316.1"/>
    <property type="molecule type" value="Genomic_DNA"/>
</dbReference>
<feature type="compositionally biased region" description="Polar residues" evidence="1">
    <location>
        <begin position="449"/>
        <end position="458"/>
    </location>
</feature>
<feature type="region of interest" description="Disordered" evidence="1">
    <location>
        <begin position="508"/>
        <end position="535"/>
    </location>
</feature>
<name>A0A5C3P9J2_9APHY</name>
<feature type="region of interest" description="Disordered" evidence="1">
    <location>
        <begin position="276"/>
        <end position="311"/>
    </location>
</feature>
<feature type="compositionally biased region" description="Acidic residues" evidence="1">
    <location>
        <begin position="276"/>
        <end position="305"/>
    </location>
</feature>
<dbReference type="InParanoid" id="A0A5C3P9J2"/>
<sequence length="572" mass="63421">MNPFNDLDWENPALYDDPRFLDLDLRGPLPFNPQAPANLRHAPQPSVPLPPPQGWQGAPGDQNIPPLPHSPNPHNQPDWDTVGPPLPPPHTPHTPAGQAHGAMKFYAYQTPVSQPRIRPVADPSPVVAYGYDGPRQTSQAHDPQVSGPVQVLVWDSTPVKGGDREVQDTPCRNNRKRPVGSRDSEGEEVGEVEELAAGKKAKKTAPKAKAETKEKGKGKKAQETKPRAGKGSRSGPANRRAGGASDDEVQKLSGAIKRDAEPRLSKAQLKKLQLVMEEDSEAEDDADGQGEGDSEVGSDVDAGEFDESRWGLGPGEKVMAVEYLADPARYASIRTKLGEYCITMAQVLFKGRGVTAEQIRNFWSNNAFKKYKEIRSQLSHTGGGDPDAARMDGDQSTSDLRPEKKSDVTFTRTRAFSASVLLAFYESKMYDLIDAVAWSDSAVERTRRYNSSDPVSQTKKQRKGDGSSAGGDAESGEPAYMVEAFRQFAERNKATQELERQRLELEKRREAREEEDRKERAEIRRRQDKREAQAAREVQWKRAMDMCASEHALLRDRGLKLMERLEAEEGEE</sequence>
<keyword evidence="3" id="KW-1185">Reference proteome</keyword>
<evidence type="ECO:0000313" key="2">
    <source>
        <dbReference type="EMBL" id="TFK86316.1"/>
    </source>
</evidence>
<gene>
    <name evidence="2" type="ORF">K466DRAFT_653770</name>
</gene>
<feature type="region of interest" description="Disordered" evidence="1">
    <location>
        <begin position="445"/>
        <end position="478"/>
    </location>
</feature>
<feature type="compositionally biased region" description="Basic and acidic residues" evidence="1">
    <location>
        <begin position="16"/>
        <end position="25"/>
    </location>
</feature>
<accession>A0A5C3P9J2</accession>
<feature type="region of interest" description="Disordered" evidence="1">
    <location>
        <begin position="1"/>
        <end position="102"/>
    </location>
</feature>
<evidence type="ECO:0000313" key="3">
    <source>
        <dbReference type="Proteomes" id="UP000308197"/>
    </source>
</evidence>
<feature type="region of interest" description="Disordered" evidence="1">
    <location>
        <begin position="115"/>
        <end position="261"/>
    </location>
</feature>
<dbReference type="Proteomes" id="UP000308197">
    <property type="component" value="Unassembled WGS sequence"/>
</dbReference>
<feature type="region of interest" description="Disordered" evidence="1">
    <location>
        <begin position="377"/>
        <end position="406"/>
    </location>
</feature>